<dbReference type="EMBL" id="MEVT01000009">
    <property type="protein sequence ID" value="OGC63049.1"/>
    <property type="molecule type" value="Genomic_DNA"/>
</dbReference>
<gene>
    <name evidence="1" type="ORF">A2264_03875</name>
</gene>
<organism evidence="1 2">
    <name type="scientific">candidate division WWE3 bacterium RIFOXYA2_FULL_46_9</name>
    <dbReference type="NCBI Taxonomy" id="1802636"/>
    <lineage>
        <taxon>Bacteria</taxon>
        <taxon>Katanobacteria</taxon>
    </lineage>
</organism>
<name>A0A1F4W0V0_UNCKA</name>
<comment type="caution">
    <text evidence="1">The sequence shown here is derived from an EMBL/GenBank/DDBJ whole genome shotgun (WGS) entry which is preliminary data.</text>
</comment>
<evidence type="ECO:0000313" key="1">
    <source>
        <dbReference type="EMBL" id="OGC63049.1"/>
    </source>
</evidence>
<evidence type="ECO:0000313" key="2">
    <source>
        <dbReference type="Proteomes" id="UP000176614"/>
    </source>
</evidence>
<sequence>MEFNIHFPGFSVNGKDIQTITRVAFGERWKENDEFFGYFPEDDFPYLFAVVDFEGDPLVLEQNYTGFKVRMTKFEGDAPEVDSVLRSEWLLKHFNVCKTLTIQNFASAFRVSPNSLQLY</sequence>
<reference evidence="1 2" key="1">
    <citation type="journal article" date="2016" name="Nat. Commun.">
        <title>Thousands of microbial genomes shed light on interconnected biogeochemical processes in an aquifer system.</title>
        <authorList>
            <person name="Anantharaman K."/>
            <person name="Brown C.T."/>
            <person name="Hug L.A."/>
            <person name="Sharon I."/>
            <person name="Castelle C.J."/>
            <person name="Probst A.J."/>
            <person name="Thomas B.C."/>
            <person name="Singh A."/>
            <person name="Wilkins M.J."/>
            <person name="Karaoz U."/>
            <person name="Brodie E.L."/>
            <person name="Williams K.H."/>
            <person name="Hubbard S.S."/>
            <person name="Banfield J.F."/>
        </authorList>
    </citation>
    <scope>NUCLEOTIDE SEQUENCE [LARGE SCALE GENOMIC DNA]</scope>
</reference>
<proteinExistence type="predicted"/>
<accession>A0A1F4W0V0</accession>
<dbReference type="AlphaFoldDB" id="A0A1F4W0V0"/>
<protein>
    <submittedName>
        <fullName evidence="1">Uncharacterized protein</fullName>
    </submittedName>
</protein>
<dbReference type="Proteomes" id="UP000176614">
    <property type="component" value="Unassembled WGS sequence"/>
</dbReference>